<dbReference type="EMBL" id="WJHE01000342">
    <property type="protein sequence ID" value="MST32611.1"/>
    <property type="molecule type" value="Genomic_DNA"/>
</dbReference>
<keyword evidence="5 7" id="KW-1133">Transmembrane helix</keyword>
<evidence type="ECO:0000256" key="3">
    <source>
        <dbReference type="ARBA" id="ARBA00022741"/>
    </source>
</evidence>
<evidence type="ECO:0000313" key="11">
    <source>
        <dbReference type="Proteomes" id="UP000437736"/>
    </source>
</evidence>
<name>A0ABW9QSK4_9ACTN</name>
<dbReference type="InterPro" id="IPR027417">
    <property type="entry name" value="P-loop_NTPase"/>
</dbReference>
<keyword evidence="3" id="KW-0547">Nucleotide-binding</keyword>
<dbReference type="SUPFAM" id="SSF90123">
    <property type="entry name" value="ABC transporter transmembrane region"/>
    <property type="match status" value="1"/>
</dbReference>
<evidence type="ECO:0000256" key="1">
    <source>
        <dbReference type="ARBA" id="ARBA00004651"/>
    </source>
</evidence>
<comment type="caution">
    <text evidence="10">The sequence shown here is derived from an EMBL/GenBank/DDBJ whole genome shotgun (WGS) entry which is preliminary data.</text>
</comment>
<dbReference type="Gene3D" id="3.40.50.300">
    <property type="entry name" value="P-loop containing nucleotide triphosphate hydrolases"/>
    <property type="match status" value="1"/>
</dbReference>
<gene>
    <name evidence="10" type="ORF">GHK86_07730</name>
</gene>
<feature type="transmembrane region" description="Helical" evidence="7">
    <location>
        <begin position="81"/>
        <end position="101"/>
    </location>
</feature>
<evidence type="ECO:0000256" key="4">
    <source>
        <dbReference type="ARBA" id="ARBA00022840"/>
    </source>
</evidence>
<organism evidence="10 11">
    <name type="scientific">Acidiferrimicrobium australe</name>
    <dbReference type="NCBI Taxonomy" id="2664430"/>
    <lineage>
        <taxon>Bacteria</taxon>
        <taxon>Bacillati</taxon>
        <taxon>Actinomycetota</taxon>
        <taxon>Acidimicrobiia</taxon>
        <taxon>Acidimicrobiales</taxon>
        <taxon>Acidimicrobiaceae</taxon>
        <taxon>Acidiferrimicrobium</taxon>
    </lineage>
</organism>
<keyword evidence="2 7" id="KW-0812">Transmembrane</keyword>
<dbReference type="InterPro" id="IPR011527">
    <property type="entry name" value="ABC1_TM_dom"/>
</dbReference>
<dbReference type="SUPFAM" id="SSF52540">
    <property type="entry name" value="P-loop containing nucleoside triphosphate hydrolases"/>
    <property type="match status" value="1"/>
</dbReference>
<feature type="transmembrane region" description="Helical" evidence="7">
    <location>
        <begin position="163"/>
        <end position="181"/>
    </location>
</feature>
<dbReference type="InterPro" id="IPR039421">
    <property type="entry name" value="Type_1_exporter"/>
</dbReference>
<dbReference type="PANTHER" id="PTHR24221">
    <property type="entry name" value="ATP-BINDING CASSETTE SUB-FAMILY B"/>
    <property type="match status" value="1"/>
</dbReference>
<keyword evidence="11" id="KW-1185">Reference proteome</keyword>
<dbReference type="CDD" id="cd18546">
    <property type="entry name" value="ABC_6TM_Rv0194_D2_like"/>
    <property type="match status" value="1"/>
</dbReference>
<dbReference type="Gene3D" id="1.20.1560.10">
    <property type="entry name" value="ABC transporter type 1, transmembrane domain"/>
    <property type="match status" value="1"/>
</dbReference>
<feature type="transmembrane region" description="Helical" evidence="7">
    <location>
        <begin position="286"/>
        <end position="312"/>
    </location>
</feature>
<keyword evidence="4 10" id="KW-0067">ATP-binding</keyword>
<evidence type="ECO:0000256" key="7">
    <source>
        <dbReference type="SAM" id="Phobius"/>
    </source>
</evidence>
<evidence type="ECO:0000256" key="6">
    <source>
        <dbReference type="ARBA" id="ARBA00023136"/>
    </source>
</evidence>
<comment type="subcellular location">
    <subcellularLocation>
        <location evidence="1">Cell membrane</location>
        <topology evidence="1">Multi-pass membrane protein</topology>
    </subcellularLocation>
</comment>
<keyword evidence="6 7" id="KW-0472">Membrane</keyword>
<dbReference type="PROSITE" id="PS50893">
    <property type="entry name" value="ABC_TRANSPORTER_2"/>
    <property type="match status" value="1"/>
</dbReference>
<dbReference type="PROSITE" id="PS00211">
    <property type="entry name" value="ABC_TRANSPORTER_1"/>
    <property type="match status" value="1"/>
</dbReference>
<feature type="transmembrane region" description="Helical" evidence="7">
    <location>
        <begin position="39"/>
        <end position="61"/>
    </location>
</feature>
<reference evidence="10 11" key="1">
    <citation type="submission" date="2019-11" db="EMBL/GenBank/DDBJ databases">
        <title>Acidiferrimicrobium australis gen. nov., sp. nov., an acidophilic and obligately heterotrophic, member of the Actinobacteria that catalyses dissimilatory oxido- reduction of iron isolated from metal-rich acidic water in Chile.</title>
        <authorList>
            <person name="Gonzalez D."/>
            <person name="Huber K."/>
            <person name="Hedrich S."/>
            <person name="Rojas-Villalobos C."/>
            <person name="Quatrini R."/>
            <person name="Dinamarca M.A."/>
            <person name="Schwarz A."/>
            <person name="Canales C."/>
            <person name="Nancucheo I."/>
        </authorList>
    </citation>
    <scope>NUCLEOTIDE SEQUENCE [LARGE SCALE GENOMIC DNA]</scope>
    <source>
        <strain evidence="10 11">USS-CCA1</strain>
    </source>
</reference>
<sequence>MQDGVDRLLASEPERAEPQVAFGYRADDGERRPLTLRGLVARHWQLAALALVAVVVVAVANQAGPELVSYAINHGMVHPDFTVIVVAACAYVAAVTVTAVFQRALVRVTGRLAAGVMRDLRVRIFTHLQRLGLDFYTDEKAGVVMSRMTSDIENLQQLLQDGLAQLVVQGLTMVVIAAILFATNAVLAAITIALVVPLLAAGSVWFQRSSTRAYDRVRDGIAAVLADLSESLHGVRVVVSHNRQERNTVHHRRVVGDYMRANQHAANITAVYGPGTQLLGYLAQAALLAVGGDMVLGGHLSIGALAAFFLYLNRFTAPIQLLAQQYTTYQQGTASIGKLQSLLSVAPSTPERPDAVELPPVEGEITFERVGFGYDPSVPVLSDVDLTIHAGETVAFVGPTGAGKSTLAKLVTRFYDPTGGRVLIDGHDLRDVAVASLRGQLGVVPQEPFLFAGSIRDNVAFARPDATDDEVWEALRAVGLAEVVERMPDGIDSVVHERGQSLSSGERQLLALARAFTARPRVLVLDEATSNLDLLSETRIEAALDALLQGRTAVLIAHRLSTAMRADRVVVVDGGGIAEVGSHDELVAAGGRYAAMFATWEADAPVA</sequence>
<dbReference type="InterPro" id="IPR017871">
    <property type="entry name" value="ABC_transporter-like_CS"/>
</dbReference>
<evidence type="ECO:0000313" key="10">
    <source>
        <dbReference type="EMBL" id="MST32611.1"/>
    </source>
</evidence>
<dbReference type="Proteomes" id="UP000437736">
    <property type="component" value="Unassembled WGS sequence"/>
</dbReference>
<proteinExistence type="predicted"/>
<evidence type="ECO:0000256" key="5">
    <source>
        <dbReference type="ARBA" id="ARBA00022989"/>
    </source>
</evidence>
<dbReference type="SMART" id="SM00382">
    <property type="entry name" value="AAA"/>
    <property type="match status" value="1"/>
</dbReference>
<dbReference type="PANTHER" id="PTHR24221:SF654">
    <property type="entry name" value="ATP-BINDING CASSETTE SUB-FAMILY B MEMBER 6"/>
    <property type="match status" value="1"/>
</dbReference>
<dbReference type="InterPro" id="IPR003593">
    <property type="entry name" value="AAA+_ATPase"/>
</dbReference>
<dbReference type="InterPro" id="IPR003439">
    <property type="entry name" value="ABC_transporter-like_ATP-bd"/>
</dbReference>
<protein>
    <submittedName>
        <fullName evidence="10">ATP-binding cassette domain-containing protein</fullName>
    </submittedName>
</protein>
<feature type="domain" description="ABC transmembrane type-1" evidence="9">
    <location>
        <begin position="48"/>
        <end position="331"/>
    </location>
</feature>
<evidence type="ECO:0000256" key="2">
    <source>
        <dbReference type="ARBA" id="ARBA00022692"/>
    </source>
</evidence>
<dbReference type="InterPro" id="IPR036640">
    <property type="entry name" value="ABC1_TM_sf"/>
</dbReference>
<evidence type="ECO:0000259" key="8">
    <source>
        <dbReference type="PROSITE" id="PS50893"/>
    </source>
</evidence>
<dbReference type="CDD" id="cd03254">
    <property type="entry name" value="ABCC_Glucan_exporter_like"/>
    <property type="match status" value="1"/>
</dbReference>
<evidence type="ECO:0000259" key="9">
    <source>
        <dbReference type="PROSITE" id="PS50929"/>
    </source>
</evidence>
<dbReference type="Pfam" id="PF00005">
    <property type="entry name" value="ABC_tran"/>
    <property type="match status" value="1"/>
</dbReference>
<accession>A0ABW9QSK4</accession>
<feature type="domain" description="ABC transporter" evidence="8">
    <location>
        <begin position="365"/>
        <end position="599"/>
    </location>
</feature>
<dbReference type="Pfam" id="PF00664">
    <property type="entry name" value="ABC_membrane"/>
    <property type="match status" value="1"/>
</dbReference>
<feature type="transmembrane region" description="Helical" evidence="7">
    <location>
        <begin position="187"/>
        <end position="206"/>
    </location>
</feature>
<dbReference type="GO" id="GO:0005524">
    <property type="term" value="F:ATP binding"/>
    <property type="evidence" value="ECO:0007669"/>
    <property type="project" value="UniProtKB-KW"/>
</dbReference>
<dbReference type="PROSITE" id="PS50929">
    <property type="entry name" value="ABC_TM1F"/>
    <property type="match status" value="1"/>
</dbReference>